<comment type="caution">
    <text evidence="1">The sequence shown here is derived from an EMBL/GenBank/DDBJ whole genome shotgun (WGS) entry which is preliminary data.</text>
</comment>
<dbReference type="EMBL" id="CM047587">
    <property type="protein sequence ID" value="KAI9907620.1"/>
    <property type="molecule type" value="Genomic_DNA"/>
</dbReference>
<evidence type="ECO:0000313" key="1">
    <source>
        <dbReference type="EMBL" id="KAI9907620.1"/>
    </source>
</evidence>
<accession>A0ACC0VMQ8</accession>
<reference evidence="1 2" key="1">
    <citation type="journal article" date="2022" name="bioRxiv">
        <title>The genome of the oomycete Peronosclerospora sorghi, a cosmopolitan pathogen of maize and sorghum, is inflated with dispersed pseudogenes.</title>
        <authorList>
            <person name="Fletcher K."/>
            <person name="Martin F."/>
            <person name="Isakeit T."/>
            <person name="Cavanaugh K."/>
            <person name="Magill C."/>
            <person name="Michelmore R."/>
        </authorList>
    </citation>
    <scope>NUCLEOTIDE SEQUENCE [LARGE SCALE GENOMIC DNA]</scope>
    <source>
        <strain evidence="1">P6</strain>
    </source>
</reference>
<name>A0ACC0VMQ8_9STRA</name>
<keyword evidence="2" id="KW-1185">Reference proteome</keyword>
<organism evidence="1 2">
    <name type="scientific">Peronosclerospora sorghi</name>
    <dbReference type="NCBI Taxonomy" id="230839"/>
    <lineage>
        <taxon>Eukaryota</taxon>
        <taxon>Sar</taxon>
        <taxon>Stramenopiles</taxon>
        <taxon>Oomycota</taxon>
        <taxon>Peronosporomycetes</taxon>
        <taxon>Peronosporales</taxon>
        <taxon>Peronosporaceae</taxon>
        <taxon>Peronosclerospora</taxon>
    </lineage>
</organism>
<evidence type="ECO:0000313" key="2">
    <source>
        <dbReference type="Proteomes" id="UP001163321"/>
    </source>
</evidence>
<proteinExistence type="predicted"/>
<sequence length="95" mass="10419">MIHKPDEGCAYDLGATGIIPLAVITILAADGSMETTKDTGNHNLNLDHSQVLSNADPRPCTKCSKCRRTHGNQSARVIKKTLWFKFQCVVPPNTR</sequence>
<dbReference type="Proteomes" id="UP001163321">
    <property type="component" value="Chromosome 8"/>
</dbReference>
<gene>
    <name evidence="1" type="ORF">PsorP6_002767</name>
</gene>
<protein>
    <submittedName>
        <fullName evidence="1">Uncharacterized protein</fullName>
    </submittedName>
</protein>